<sequence>MFKYLLIFLSLFSCLTTLFAIDLQIITYNVNLLPNIPISSLTKNLNRPFQRAKLIPEHLKTADIVALQEAVDPIMRLMISNRMKDLGFTYKTPVVGSPWCHPLHPALLNGGVIIYSKYKFVGSPQQLIYPRSTGWESISNKGAMYVPIEKDGVIFNIFATHTQSVSTGTEKAPKQMIKLHDQINHLATFISNLNIPANQPILVLGDFNSNSGNIHQQDKSQYPLYLDLINTLNAQLATPYSTDSLPYSYDTVTNSMATDQGPQETLDYIFCLKSHPCPSTGSTTIFKITDSSLGNKPDLSDHYPIQAQLHYDLSQ</sequence>
<dbReference type="RefSeq" id="WP_016209843.1">
    <property type="nucleotide sequence ID" value="NZ_CP012413.1"/>
</dbReference>
<evidence type="ECO:0000313" key="3">
    <source>
        <dbReference type="EMBL" id="QGO06111.1"/>
    </source>
</evidence>
<name>A0A9Q6PVU2_PISSA</name>
<evidence type="ECO:0000256" key="2">
    <source>
        <dbReference type="ARBA" id="ARBA00022801"/>
    </source>
</evidence>
<dbReference type="InterPro" id="IPR038772">
    <property type="entry name" value="Sph/SMPD2-like"/>
</dbReference>
<keyword evidence="4" id="KW-1185">Reference proteome</keyword>
<dbReference type="PANTHER" id="PTHR16320:SF23">
    <property type="entry name" value="SPHINGOMYELINASE C 1"/>
    <property type="match status" value="1"/>
</dbReference>
<keyword evidence="1" id="KW-0732">Signal</keyword>
<accession>A0A9Q6PVU2</accession>
<evidence type="ECO:0000313" key="4">
    <source>
        <dbReference type="Proteomes" id="UP000422232"/>
    </source>
</evidence>
<dbReference type="Proteomes" id="UP000422232">
    <property type="component" value="Chromosome"/>
</dbReference>
<dbReference type="SUPFAM" id="SSF56219">
    <property type="entry name" value="DNase I-like"/>
    <property type="match status" value="1"/>
</dbReference>
<reference evidence="3 4" key="1">
    <citation type="submission" date="2019-04" db="EMBL/GenBank/DDBJ databases">
        <title>Complete genome sequencing of Piscirickettsia salmonis strain Psal-009.</title>
        <authorList>
            <person name="Schober I."/>
            <person name="Bunk B."/>
            <person name="Sproer C."/>
            <person name="Carril G.P."/>
            <person name="Riedel T."/>
            <person name="Flores-Herrera P.A."/>
            <person name="Nourdin-Galindo G."/>
            <person name="Marshall S.H."/>
            <person name="Overmann J."/>
        </authorList>
    </citation>
    <scope>NUCLEOTIDE SEQUENCE [LARGE SCALE GENOMIC DNA]</scope>
    <source>
        <strain evidence="3 4">Psal-009</strain>
    </source>
</reference>
<dbReference type="Pfam" id="PF03372">
    <property type="entry name" value="Exo_endo_phos"/>
    <property type="match status" value="1"/>
</dbReference>
<dbReference type="EC" id="3.1.4.12" evidence="3"/>
<dbReference type="GeneID" id="66741374"/>
<proteinExistence type="predicted"/>
<dbReference type="EMBL" id="CP038908">
    <property type="protein sequence ID" value="QGO06111.1"/>
    <property type="molecule type" value="Genomic_DNA"/>
</dbReference>
<dbReference type="AlphaFoldDB" id="A0A9Q6PVU2"/>
<gene>
    <name evidence="3" type="primary">smcL</name>
    <name evidence="3" type="ORF">Psal009_02013</name>
</gene>
<dbReference type="Gene3D" id="3.60.10.10">
    <property type="entry name" value="Endonuclease/exonuclease/phosphatase"/>
    <property type="match status" value="1"/>
</dbReference>
<dbReference type="InterPro" id="IPR005135">
    <property type="entry name" value="Endo/exonuclease/phosphatase"/>
</dbReference>
<dbReference type="InterPro" id="IPR017766">
    <property type="entry name" value="Sphingomyelinase/PLipase_C"/>
</dbReference>
<organism evidence="3 4">
    <name type="scientific">Piscirickettsia salmonis</name>
    <dbReference type="NCBI Taxonomy" id="1238"/>
    <lineage>
        <taxon>Bacteria</taxon>
        <taxon>Pseudomonadati</taxon>
        <taxon>Pseudomonadota</taxon>
        <taxon>Gammaproteobacteria</taxon>
        <taxon>Thiotrichales</taxon>
        <taxon>Piscirickettsiaceae</taxon>
        <taxon>Piscirickettsia</taxon>
    </lineage>
</organism>
<dbReference type="GO" id="GO:0004767">
    <property type="term" value="F:sphingomyelin phosphodiesterase activity"/>
    <property type="evidence" value="ECO:0007669"/>
    <property type="project" value="UniProtKB-EC"/>
</dbReference>
<dbReference type="GO" id="GO:0005576">
    <property type="term" value="C:extracellular region"/>
    <property type="evidence" value="ECO:0007669"/>
    <property type="project" value="InterPro"/>
</dbReference>
<dbReference type="InterPro" id="IPR036691">
    <property type="entry name" value="Endo/exonu/phosph_ase_sf"/>
</dbReference>
<dbReference type="CDD" id="cd09078">
    <property type="entry name" value="nSMase"/>
    <property type="match status" value="1"/>
</dbReference>
<dbReference type="PANTHER" id="PTHR16320">
    <property type="entry name" value="SPHINGOMYELINASE FAMILY MEMBER"/>
    <property type="match status" value="1"/>
</dbReference>
<protein>
    <submittedName>
        <fullName evidence="3">Sphingomyelinase C</fullName>
        <ecNumber evidence="3">3.1.4.12</ecNumber>
    </submittedName>
</protein>
<keyword evidence="2 3" id="KW-0378">Hydrolase</keyword>
<evidence type="ECO:0000256" key="1">
    <source>
        <dbReference type="ARBA" id="ARBA00022729"/>
    </source>
</evidence>